<proteinExistence type="predicted"/>
<dbReference type="InterPro" id="IPR002822">
    <property type="entry name" value="Ni_insertion"/>
</dbReference>
<evidence type="ECO:0008006" key="3">
    <source>
        <dbReference type="Google" id="ProtNLM"/>
    </source>
</evidence>
<protein>
    <recommendedName>
        <fullName evidence="3">TIGR00299 family protein</fullName>
    </recommendedName>
</protein>
<sequence length="266" mass="29328">MQFLAEEKKMTKALYFDCFSGISGDMTLGALLDLGLSLDELRRELAKLNLSGWKIAARQEMRGYISGTRALVDAPEQHHHRHLADIRLIIESSTLSERVKAQSMHIFRLLADAEAKVHGLSPDEVHFHEVGALDAIIDIVGTAIGLELLEIDEVFASPLPLGSGWIQAAHGWLPLPAPATLNLLAEAGAPTVPDTLRTELVTPTGAAILAALATFERPSLRLQGVGYGLGMRELERPNVLRVWLGERLPPEGEERPEEHHHHHHHR</sequence>
<dbReference type="PANTHER" id="PTHR36566:SF1">
    <property type="entry name" value="PYRIDINIUM-3,5-BISTHIOCARBOXYLIC ACID MONONUCLEOTIDE NICKEL INSERTION PROTEIN"/>
    <property type="match status" value="1"/>
</dbReference>
<organism evidence="2">
    <name type="scientific">Thermosporothrix sp. COM3</name>
    <dbReference type="NCBI Taxonomy" id="2490863"/>
    <lineage>
        <taxon>Bacteria</taxon>
        <taxon>Bacillati</taxon>
        <taxon>Chloroflexota</taxon>
        <taxon>Ktedonobacteria</taxon>
        <taxon>Ktedonobacterales</taxon>
        <taxon>Thermosporotrichaceae</taxon>
        <taxon>Thermosporothrix</taxon>
    </lineage>
</organism>
<dbReference type="AlphaFoldDB" id="A0A455SP62"/>
<accession>A0A455SP62</accession>
<keyword evidence="1" id="KW-0533">Nickel</keyword>
<dbReference type="PANTHER" id="PTHR36566">
    <property type="entry name" value="NICKEL INSERTION PROTEIN-RELATED"/>
    <property type="match status" value="1"/>
</dbReference>
<dbReference type="Pfam" id="PF01969">
    <property type="entry name" value="Ni_insertion"/>
    <property type="match status" value="1"/>
</dbReference>
<reference evidence="2" key="1">
    <citation type="submission" date="2018-12" db="EMBL/GenBank/DDBJ databases">
        <title>Novel natural products biosynthetic potential of the class Ktedonobacteria.</title>
        <authorList>
            <person name="Zheng Y."/>
            <person name="Saitou A."/>
            <person name="Wang C.M."/>
            <person name="Toyoda A."/>
            <person name="Minakuchi Y."/>
            <person name="Sekiguchi Y."/>
            <person name="Ueda K."/>
            <person name="Takano H."/>
            <person name="Sakai Y."/>
            <person name="Yokota A."/>
            <person name="Yabe S."/>
        </authorList>
    </citation>
    <scope>NUCLEOTIDE SEQUENCE</scope>
    <source>
        <strain evidence="2">COM3</strain>
    </source>
</reference>
<evidence type="ECO:0000256" key="1">
    <source>
        <dbReference type="ARBA" id="ARBA00022596"/>
    </source>
</evidence>
<dbReference type="EMBL" id="AP019376">
    <property type="protein sequence ID" value="BBH89430.1"/>
    <property type="molecule type" value="Genomic_DNA"/>
</dbReference>
<evidence type="ECO:0000313" key="2">
    <source>
        <dbReference type="EMBL" id="BBH89430.1"/>
    </source>
</evidence>
<gene>
    <name evidence="2" type="ORF">KTC_41810</name>
</gene>
<name>A0A455SP62_9CHLR</name>